<dbReference type="InterPro" id="IPR011990">
    <property type="entry name" value="TPR-like_helical_dom_sf"/>
</dbReference>
<keyword evidence="1" id="KW-0677">Repeat</keyword>
<dbReference type="EMBL" id="AP011532">
    <property type="protein sequence ID" value="BAI62099.1"/>
    <property type="molecule type" value="Genomic_DNA"/>
</dbReference>
<dbReference type="SMART" id="SM00028">
    <property type="entry name" value="TPR"/>
    <property type="match status" value="2"/>
</dbReference>
<gene>
    <name evidence="4" type="ordered locus">MCP_2027</name>
</gene>
<proteinExistence type="predicted"/>
<organism evidence="4 5">
    <name type="scientific">Methanocella paludicola (strain DSM 17711 / JCM 13418 / NBRC 101707 / SANAE)</name>
    <dbReference type="NCBI Taxonomy" id="304371"/>
    <lineage>
        <taxon>Archaea</taxon>
        <taxon>Methanobacteriati</taxon>
        <taxon>Methanobacteriota</taxon>
        <taxon>Stenosarchaea group</taxon>
        <taxon>Methanomicrobia</taxon>
        <taxon>Methanocellales</taxon>
        <taxon>Methanocellaceae</taxon>
        <taxon>Methanocella</taxon>
    </lineage>
</organism>
<keyword evidence="5" id="KW-1185">Reference proteome</keyword>
<dbReference type="InterPro" id="IPR019734">
    <property type="entry name" value="TPR_rpt"/>
</dbReference>
<keyword evidence="2 3" id="KW-0802">TPR repeat</keyword>
<evidence type="ECO:0000256" key="1">
    <source>
        <dbReference type="ARBA" id="ARBA00022737"/>
    </source>
</evidence>
<reference evidence="5" key="3">
    <citation type="journal article" date="2011" name="PLoS ONE">
        <title>Genome sequence of a mesophilic hydrogenotrophic methanogen Methanocella paludicola, the first cultivated representative of the order Methanocellales.</title>
        <authorList>
            <person name="Sakai S."/>
            <person name="Takaki Y."/>
            <person name="Shimamura S."/>
            <person name="Sekine M."/>
            <person name="Tajima T."/>
            <person name="Kosugi H."/>
            <person name="Ichikawa N."/>
            <person name="Tasumi E."/>
            <person name="Hiraki A.T."/>
            <person name="Shimizu A."/>
            <person name="Kato Y."/>
            <person name="Nishiko R."/>
            <person name="Mori K."/>
            <person name="Fujita N."/>
            <person name="Imachi H."/>
            <person name="Takai K."/>
        </authorList>
    </citation>
    <scope>NUCLEOTIDE SEQUENCE [LARGE SCALE GENOMIC DNA]</scope>
    <source>
        <strain evidence="5">DSM 17711 / JCM 13418 / NBRC 101707 / SANAE</strain>
    </source>
</reference>
<reference evidence="4 5" key="2">
    <citation type="journal article" date="2008" name="Int. J. Syst. Evol. Microbiol.">
        <title>Methanocella paludicola gen. nov., sp. nov., a methane-producing archaeon, the first isolate of the lineage 'Rice Cluster I', and proposal of the new archaeal order Methanocellales ord. nov.</title>
        <authorList>
            <person name="Sakai S."/>
            <person name="Imachi H."/>
            <person name="Hanada S."/>
            <person name="Ohashi A."/>
            <person name="Harada H."/>
            <person name="Kamagata Y."/>
        </authorList>
    </citation>
    <scope>NUCLEOTIDE SEQUENCE [LARGE SCALE GENOMIC DNA]</scope>
    <source>
        <strain evidence="5">DSM 17711 / JCM 13418 / NBRC 101707 / SANAE</strain>
    </source>
</reference>
<accession>D1Z077</accession>
<feature type="repeat" description="TPR" evidence="3">
    <location>
        <begin position="85"/>
        <end position="118"/>
    </location>
</feature>
<dbReference type="KEGG" id="mpd:MCP_2027"/>
<evidence type="ECO:0000256" key="2">
    <source>
        <dbReference type="ARBA" id="ARBA00022803"/>
    </source>
</evidence>
<evidence type="ECO:0000313" key="5">
    <source>
        <dbReference type="Proteomes" id="UP000001882"/>
    </source>
</evidence>
<dbReference type="OrthoDB" id="132817at2157"/>
<dbReference type="SUPFAM" id="SSF48452">
    <property type="entry name" value="TPR-like"/>
    <property type="match status" value="1"/>
</dbReference>
<protein>
    <submittedName>
        <fullName evidence="4">Uncharacterized protein</fullName>
    </submittedName>
</protein>
<dbReference type="AlphaFoldDB" id="D1Z077"/>
<dbReference type="Proteomes" id="UP000001882">
    <property type="component" value="Chromosome"/>
</dbReference>
<dbReference type="InterPro" id="IPR013105">
    <property type="entry name" value="TPR_2"/>
</dbReference>
<evidence type="ECO:0000256" key="3">
    <source>
        <dbReference type="PROSITE-ProRule" id="PRU00339"/>
    </source>
</evidence>
<dbReference type="STRING" id="304371.MCP_2027"/>
<dbReference type="PROSITE" id="PS50005">
    <property type="entry name" value="TPR"/>
    <property type="match status" value="1"/>
</dbReference>
<name>D1Z077_METPS</name>
<dbReference type="Pfam" id="PF07719">
    <property type="entry name" value="TPR_2"/>
    <property type="match status" value="1"/>
</dbReference>
<dbReference type="eggNOG" id="arCOG03032">
    <property type="taxonomic scope" value="Archaea"/>
</dbReference>
<reference evidence="4 5" key="1">
    <citation type="journal article" date="2007" name="Appl. Environ. Microbiol.">
        <title>Isolation of key methanogens for global methane emission from rice paddy fields: a novel isolate affiliated with the clone cluster rice cluster I.</title>
        <authorList>
            <person name="Sakai S."/>
            <person name="Imachi H."/>
            <person name="Sekiguchi Y."/>
            <person name="Ohashi A."/>
            <person name="Harada H."/>
            <person name="Kamagata Y."/>
        </authorList>
    </citation>
    <scope>NUCLEOTIDE SEQUENCE [LARGE SCALE GENOMIC DNA]</scope>
    <source>
        <strain evidence="5">DSM 17711 / JCM 13418 / NBRC 101707 / SANAE</strain>
    </source>
</reference>
<dbReference type="InParanoid" id="D1Z077"/>
<dbReference type="PROSITE" id="PS50293">
    <property type="entry name" value="TPR_REGION"/>
    <property type="match status" value="1"/>
</dbReference>
<evidence type="ECO:0000313" key="4">
    <source>
        <dbReference type="EMBL" id="BAI62099.1"/>
    </source>
</evidence>
<dbReference type="RefSeq" id="WP_012900773.1">
    <property type="nucleotide sequence ID" value="NC_013665.1"/>
</dbReference>
<sequence length="138" mass="15909">MAEKDEKDVCENPPEIVIPQHPDCNPEFSECAHDNRISIDLVPGKCATRGADPHYKKGYELYHQGQLDDAMVELDQSARVDPERAETHLLMGDIYERRRMFDEAIREYQESLRLSPNDGSIKFKLQNAISQRSIAHRK</sequence>
<dbReference type="Gene3D" id="1.25.40.10">
    <property type="entry name" value="Tetratricopeptide repeat domain"/>
    <property type="match status" value="1"/>
</dbReference>
<dbReference type="GeneID" id="8681885"/>